<keyword evidence="5 6" id="KW-0560">Oxidoreductase</keyword>
<dbReference type="InterPro" id="IPR006091">
    <property type="entry name" value="Acyl-CoA_Oxase/DH_mid-dom"/>
</dbReference>
<name>A0ABV2EDT2_9CAUL</name>
<dbReference type="Proteomes" id="UP001549110">
    <property type="component" value="Unassembled WGS sequence"/>
</dbReference>
<dbReference type="SUPFAM" id="SSF56645">
    <property type="entry name" value="Acyl-CoA dehydrogenase NM domain-like"/>
    <property type="match status" value="1"/>
</dbReference>
<evidence type="ECO:0000259" key="9">
    <source>
        <dbReference type="Pfam" id="PF02771"/>
    </source>
</evidence>
<dbReference type="CDD" id="cd00567">
    <property type="entry name" value="ACAD"/>
    <property type="match status" value="1"/>
</dbReference>
<feature type="domain" description="Acyl-CoA oxidase/dehydrogenase middle" evidence="8">
    <location>
        <begin position="122"/>
        <end position="215"/>
    </location>
</feature>
<evidence type="ECO:0000256" key="1">
    <source>
        <dbReference type="ARBA" id="ARBA00001974"/>
    </source>
</evidence>
<dbReference type="EMBL" id="JBEPLU010000001">
    <property type="protein sequence ID" value="MET3525187.1"/>
    <property type="molecule type" value="Genomic_DNA"/>
</dbReference>
<evidence type="ECO:0000256" key="6">
    <source>
        <dbReference type="RuleBase" id="RU362125"/>
    </source>
</evidence>
<feature type="domain" description="Acyl-CoA dehydrogenase/oxidase C-terminal" evidence="7">
    <location>
        <begin position="237"/>
        <end position="369"/>
    </location>
</feature>
<evidence type="ECO:0000256" key="3">
    <source>
        <dbReference type="ARBA" id="ARBA00022630"/>
    </source>
</evidence>
<dbReference type="RefSeq" id="WP_331927970.1">
    <property type="nucleotide sequence ID" value="NZ_JBEPLU010000001.1"/>
</dbReference>
<comment type="caution">
    <text evidence="10">The sequence shown here is derived from an EMBL/GenBank/DDBJ whole genome shotgun (WGS) entry which is preliminary data.</text>
</comment>
<keyword evidence="3 6" id="KW-0285">Flavoprotein</keyword>
<dbReference type="InterPro" id="IPR009100">
    <property type="entry name" value="AcylCoA_DH/oxidase_NM_dom_sf"/>
</dbReference>
<organism evidence="10 11">
    <name type="scientific">Phenylobacterium koreense</name>
    <dbReference type="NCBI Taxonomy" id="266125"/>
    <lineage>
        <taxon>Bacteria</taxon>
        <taxon>Pseudomonadati</taxon>
        <taxon>Pseudomonadota</taxon>
        <taxon>Alphaproteobacteria</taxon>
        <taxon>Caulobacterales</taxon>
        <taxon>Caulobacteraceae</taxon>
        <taxon>Phenylobacterium</taxon>
    </lineage>
</organism>
<dbReference type="Pfam" id="PF02770">
    <property type="entry name" value="Acyl-CoA_dh_M"/>
    <property type="match status" value="1"/>
</dbReference>
<dbReference type="InterPro" id="IPR009075">
    <property type="entry name" value="AcylCo_DH/oxidase_C"/>
</dbReference>
<dbReference type="InterPro" id="IPR013786">
    <property type="entry name" value="AcylCoA_DH/ox_N"/>
</dbReference>
<dbReference type="PANTHER" id="PTHR43884:SF20">
    <property type="entry name" value="ACYL-COA DEHYDROGENASE FADE28"/>
    <property type="match status" value="1"/>
</dbReference>
<evidence type="ECO:0000313" key="11">
    <source>
        <dbReference type="Proteomes" id="UP001549110"/>
    </source>
</evidence>
<dbReference type="Pfam" id="PF00441">
    <property type="entry name" value="Acyl-CoA_dh_1"/>
    <property type="match status" value="1"/>
</dbReference>
<dbReference type="SUPFAM" id="SSF47203">
    <property type="entry name" value="Acyl-CoA dehydrogenase C-terminal domain-like"/>
    <property type="match status" value="1"/>
</dbReference>
<gene>
    <name evidence="10" type="ORF">ABID41_000282</name>
</gene>
<proteinExistence type="inferred from homology"/>
<evidence type="ECO:0000256" key="2">
    <source>
        <dbReference type="ARBA" id="ARBA00009347"/>
    </source>
</evidence>
<sequence length="381" mass="40907">MDFSFTEEQSLLRDTVASYLADHYSFDQRRAALKAEPGWRPEVWKAFAEELGILGAPFAEELGGLGGGATENMVIMEELGKALVVEPYLGTVVIGGGFLKHSGHAGAADLIGGVIGGQTIFAFAYAEPQARYTWQDLKTTAKKDGAGYVINGHKAVVIGAPYATHLIVTARTGGGQREAEGVSVFIVPKDAKGVSTRDYPTVDGFRASEVSFENVSVGPEALVGVEGAALPLVERVIDEATVALCAEACGVFRKLHEGTLEYTKQRKQFGQPISQFQVLQHRMVDMFIQLEQSISMTYMADIKLGDEARERAKGASAAKVQIGKAAKFIGQNAIQLHGGMGMTDELAIGHYFKRATMIESTFGSTDHHLARYEGLSLGKAA</sequence>
<evidence type="ECO:0000256" key="4">
    <source>
        <dbReference type="ARBA" id="ARBA00022827"/>
    </source>
</evidence>
<dbReference type="PANTHER" id="PTHR43884">
    <property type="entry name" value="ACYL-COA DEHYDROGENASE"/>
    <property type="match status" value="1"/>
</dbReference>
<dbReference type="InterPro" id="IPR046373">
    <property type="entry name" value="Acyl-CoA_Oxase/DH_mid-dom_sf"/>
</dbReference>
<dbReference type="Gene3D" id="1.20.140.10">
    <property type="entry name" value="Butyryl-CoA Dehydrogenase, subunit A, domain 3"/>
    <property type="match status" value="1"/>
</dbReference>
<dbReference type="Gene3D" id="1.10.540.10">
    <property type="entry name" value="Acyl-CoA dehydrogenase/oxidase, N-terminal domain"/>
    <property type="match status" value="1"/>
</dbReference>
<dbReference type="InterPro" id="IPR037069">
    <property type="entry name" value="AcylCoA_DH/ox_N_sf"/>
</dbReference>
<dbReference type="Pfam" id="PF02771">
    <property type="entry name" value="Acyl-CoA_dh_N"/>
    <property type="match status" value="1"/>
</dbReference>
<evidence type="ECO:0000259" key="7">
    <source>
        <dbReference type="Pfam" id="PF00441"/>
    </source>
</evidence>
<evidence type="ECO:0000313" key="10">
    <source>
        <dbReference type="EMBL" id="MET3525187.1"/>
    </source>
</evidence>
<dbReference type="InterPro" id="IPR036250">
    <property type="entry name" value="AcylCo_DH-like_C"/>
</dbReference>
<keyword evidence="4 6" id="KW-0274">FAD</keyword>
<comment type="cofactor">
    <cofactor evidence="1 6">
        <name>FAD</name>
        <dbReference type="ChEBI" id="CHEBI:57692"/>
    </cofactor>
</comment>
<feature type="domain" description="Acyl-CoA dehydrogenase/oxidase N-terminal" evidence="9">
    <location>
        <begin position="6"/>
        <end position="84"/>
    </location>
</feature>
<protein>
    <submittedName>
        <fullName evidence="10">Pimeloyl-CoA dehydrogenase small subunit</fullName>
    </submittedName>
</protein>
<comment type="similarity">
    <text evidence="2 6">Belongs to the acyl-CoA dehydrogenase family.</text>
</comment>
<keyword evidence="11" id="KW-1185">Reference proteome</keyword>
<reference evidence="10 11" key="1">
    <citation type="submission" date="2024-06" db="EMBL/GenBank/DDBJ databases">
        <title>Genomic Encyclopedia of Type Strains, Phase IV (KMG-IV): sequencing the most valuable type-strain genomes for metagenomic binning, comparative biology and taxonomic classification.</title>
        <authorList>
            <person name="Goeker M."/>
        </authorList>
    </citation>
    <scope>NUCLEOTIDE SEQUENCE [LARGE SCALE GENOMIC DNA]</scope>
    <source>
        <strain evidence="10 11">DSM 17809</strain>
    </source>
</reference>
<evidence type="ECO:0000256" key="5">
    <source>
        <dbReference type="ARBA" id="ARBA00023002"/>
    </source>
</evidence>
<dbReference type="Gene3D" id="2.40.110.10">
    <property type="entry name" value="Butyryl-CoA Dehydrogenase, subunit A, domain 2"/>
    <property type="match status" value="1"/>
</dbReference>
<accession>A0ABV2EDT2</accession>
<evidence type="ECO:0000259" key="8">
    <source>
        <dbReference type="Pfam" id="PF02770"/>
    </source>
</evidence>